<dbReference type="GO" id="GO:0009737">
    <property type="term" value="P:response to abscisic acid"/>
    <property type="evidence" value="ECO:0007669"/>
    <property type="project" value="InterPro"/>
</dbReference>
<name>A0A2N9J579_FAGSY</name>
<dbReference type="PANTHER" id="PTHR46701:SF6">
    <property type="entry name" value="GLYCOSYLTRANSFERASE FAMILY 92 PROTEIN"/>
    <property type="match status" value="1"/>
</dbReference>
<keyword evidence="2" id="KW-1133">Transmembrane helix</keyword>
<gene>
    <name evidence="3" type="ORF">FSB_LOCUS59373</name>
</gene>
<reference evidence="3" key="1">
    <citation type="submission" date="2018-02" db="EMBL/GenBank/DDBJ databases">
        <authorList>
            <person name="Cohen D.B."/>
            <person name="Kent A.D."/>
        </authorList>
    </citation>
    <scope>NUCLEOTIDE SEQUENCE</scope>
</reference>
<evidence type="ECO:0000256" key="1">
    <source>
        <dbReference type="SAM" id="MobiDB-lite"/>
    </source>
</evidence>
<feature type="transmembrane region" description="Helical" evidence="2">
    <location>
        <begin position="36"/>
        <end position="56"/>
    </location>
</feature>
<dbReference type="EMBL" id="OIVN01006363">
    <property type="protein sequence ID" value="SPD31491.1"/>
    <property type="molecule type" value="Genomic_DNA"/>
</dbReference>
<evidence type="ECO:0000256" key="2">
    <source>
        <dbReference type="SAM" id="Phobius"/>
    </source>
</evidence>
<feature type="compositionally biased region" description="Low complexity" evidence="1">
    <location>
        <begin position="11"/>
        <end position="24"/>
    </location>
</feature>
<dbReference type="PANTHER" id="PTHR46701">
    <property type="entry name" value="GLYCOSYLTRANSFERASE-LIKE KOBITO 1"/>
    <property type="match status" value="1"/>
</dbReference>
<dbReference type="GO" id="GO:0030244">
    <property type="term" value="P:cellulose biosynthetic process"/>
    <property type="evidence" value="ECO:0007669"/>
    <property type="project" value="InterPro"/>
</dbReference>
<organism evidence="3">
    <name type="scientific">Fagus sylvatica</name>
    <name type="common">Beechnut</name>
    <dbReference type="NCBI Taxonomy" id="28930"/>
    <lineage>
        <taxon>Eukaryota</taxon>
        <taxon>Viridiplantae</taxon>
        <taxon>Streptophyta</taxon>
        <taxon>Embryophyta</taxon>
        <taxon>Tracheophyta</taxon>
        <taxon>Spermatophyta</taxon>
        <taxon>Magnoliopsida</taxon>
        <taxon>eudicotyledons</taxon>
        <taxon>Gunneridae</taxon>
        <taxon>Pentapetalae</taxon>
        <taxon>rosids</taxon>
        <taxon>fabids</taxon>
        <taxon>Fagales</taxon>
        <taxon>Fagaceae</taxon>
        <taxon>Fagus</taxon>
    </lineage>
</organism>
<feature type="region of interest" description="Disordered" evidence="1">
    <location>
        <begin position="495"/>
        <end position="517"/>
    </location>
</feature>
<sequence length="517" mass="58657">MASLHGLRPNSSSSSFPSSLSSSSSSSFSQSITSRLLFLLTLLSFTLACFAFILQWRGGLNDPITRWSPDHHEFPGMAVSGSGPSHSSRSDCVDLLGQSRSPAFPYFRDWKFEFGSDLKPKICITTSTSAGLEQILPWIFYHKVIGVSNFFLFVEGKAASANVSKVLESIPGVKVIYRTRELEEQQAKSRIWNETWLASFFYKPCNYELFVKQSLNMEMAIVMARRELRKYSLRQLLSDAPGNVDYGYLSKLCERAVLNEMILRNLFSEVSLFKKNYDHLPKDVYFGNYKEATRGNPNYFLTYGNGKSAARIQDHLRPNGAHRWHNYMKTPNEIKLDEAAVLHYTYPKFSDLTSRRDRCGCKPTKEDVKRCFMLEFDRSAFIIASTATEEEMLRWYRERIVWTDKELNLKLMRKGILTRVYAPTVIIQSLRESGVFSSVIESAMQMSVSKDNFLKSIESSNSSREIASGVISSRKIGNSGESQATARKVLEITEDDSHPSAIPPLSPPGLHDFHIDT</sequence>
<keyword evidence="2" id="KW-0472">Membrane</keyword>
<protein>
    <recommendedName>
        <fullName evidence="4">Glycosyltransferase family 92 protein</fullName>
    </recommendedName>
</protein>
<accession>A0A2N9J579</accession>
<evidence type="ECO:0008006" key="4">
    <source>
        <dbReference type="Google" id="ProtNLM"/>
    </source>
</evidence>
<feature type="region of interest" description="Disordered" evidence="1">
    <location>
        <begin position="1"/>
        <end position="24"/>
    </location>
</feature>
<proteinExistence type="predicted"/>
<dbReference type="AlphaFoldDB" id="A0A2N9J579"/>
<keyword evidence="2" id="KW-0812">Transmembrane</keyword>
<dbReference type="InterPro" id="IPR044224">
    <property type="entry name" value="KOBITO1-like"/>
</dbReference>
<evidence type="ECO:0000313" key="3">
    <source>
        <dbReference type="EMBL" id="SPD31491.1"/>
    </source>
</evidence>